<dbReference type="GO" id="GO:0042826">
    <property type="term" value="F:histone deacetylase binding"/>
    <property type="evidence" value="ECO:0007669"/>
    <property type="project" value="TreeGrafter"/>
</dbReference>
<evidence type="ECO:0000313" key="5">
    <source>
        <dbReference type="EMBL" id="CAL4076904.1"/>
    </source>
</evidence>
<keyword evidence="1" id="KW-0489">Methyltransferase</keyword>
<dbReference type="InterPro" id="IPR046341">
    <property type="entry name" value="SET_dom_sf"/>
</dbReference>
<dbReference type="InterPro" id="IPR052097">
    <property type="entry name" value="SET-MYND_domain_protein"/>
</dbReference>
<feature type="non-terminal residue" evidence="5">
    <location>
        <position position="1"/>
    </location>
</feature>
<keyword evidence="3" id="KW-0949">S-adenosyl-L-methionine</keyword>
<dbReference type="PROSITE" id="PS50280">
    <property type="entry name" value="SET"/>
    <property type="match status" value="1"/>
</dbReference>
<organism evidence="5 6">
    <name type="scientific">Meganyctiphanes norvegica</name>
    <name type="common">Northern krill</name>
    <name type="synonym">Thysanopoda norvegica</name>
    <dbReference type="NCBI Taxonomy" id="48144"/>
    <lineage>
        <taxon>Eukaryota</taxon>
        <taxon>Metazoa</taxon>
        <taxon>Ecdysozoa</taxon>
        <taxon>Arthropoda</taxon>
        <taxon>Crustacea</taxon>
        <taxon>Multicrustacea</taxon>
        <taxon>Malacostraca</taxon>
        <taxon>Eumalacostraca</taxon>
        <taxon>Eucarida</taxon>
        <taxon>Euphausiacea</taxon>
        <taxon>Euphausiidae</taxon>
        <taxon>Meganyctiphanes</taxon>
    </lineage>
</organism>
<evidence type="ECO:0000256" key="3">
    <source>
        <dbReference type="ARBA" id="ARBA00022691"/>
    </source>
</evidence>
<dbReference type="GO" id="GO:0008170">
    <property type="term" value="F:N-methyltransferase activity"/>
    <property type="evidence" value="ECO:0007669"/>
    <property type="project" value="UniProtKB-ARBA"/>
</dbReference>
<dbReference type="GO" id="GO:0005634">
    <property type="term" value="C:nucleus"/>
    <property type="evidence" value="ECO:0007669"/>
    <property type="project" value="TreeGrafter"/>
</dbReference>
<keyword evidence="6" id="KW-1185">Reference proteome</keyword>
<accession>A0AAV2QDU8</accession>
<reference evidence="5 6" key="1">
    <citation type="submission" date="2024-05" db="EMBL/GenBank/DDBJ databases">
        <authorList>
            <person name="Wallberg A."/>
        </authorList>
    </citation>
    <scope>NUCLEOTIDE SEQUENCE [LARGE SCALE GENOMIC DNA]</scope>
</reference>
<dbReference type="GO" id="GO:0032259">
    <property type="term" value="P:methylation"/>
    <property type="evidence" value="ECO:0007669"/>
    <property type="project" value="UniProtKB-KW"/>
</dbReference>
<comment type="caution">
    <text evidence="5">The sequence shown here is derived from an EMBL/GenBank/DDBJ whole genome shotgun (WGS) entry which is preliminary data.</text>
</comment>
<protein>
    <recommendedName>
        <fullName evidence="4">SET domain-containing protein</fullName>
    </recommendedName>
</protein>
<dbReference type="EMBL" id="CAXKWB010005135">
    <property type="protein sequence ID" value="CAL4076904.1"/>
    <property type="molecule type" value="Genomic_DNA"/>
</dbReference>
<dbReference type="GO" id="GO:0005737">
    <property type="term" value="C:cytoplasm"/>
    <property type="evidence" value="ECO:0007669"/>
    <property type="project" value="TreeGrafter"/>
</dbReference>
<dbReference type="GO" id="GO:0008276">
    <property type="term" value="F:protein methyltransferase activity"/>
    <property type="evidence" value="ECO:0007669"/>
    <property type="project" value="UniProtKB-ARBA"/>
</dbReference>
<dbReference type="Proteomes" id="UP001497623">
    <property type="component" value="Unassembled WGS sequence"/>
</dbReference>
<dbReference type="SUPFAM" id="SSF82199">
    <property type="entry name" value="SET domain"/>
    <property type="match status" value="1"/>
</dbReference>
<evidence type="ECO:0000256" key="1">
    <source>
        <dbReference type="ARBA" id="ARBA00022603"/>
    </source>
</evidence>
<evidence type="ECO:0000313" key="6">
    <source>
        <dbReference type="Proteomes" id="UP001497623"/>
    </source>
</evidence>
<gene>
    <name evidence="5" type="ORF">MNOR_LOCUS10275</name>
</gene>
<feature type="domain" description="SET" evidence="4">
    <location>
        <begin position="1"/>
        <end position="131"/>
    </location>
</feature>
<dbReference type="GO" id="GO:0008757">
    <property type="term" value="F:S-adenosylmethionine-dependent methyltransferase activity"/>
    <property type="evidence" value="ECO:0007669"/>
    <property type="project" value="UniProtKB-ARBA"/>
</dbReference>
<keyword evidence="2" id="KW-0808">Transferase</keyword>
<evidence type="ECO:0000256" key="2">
    <source>
        <dbReference type="ARBA" id="ARBA00022679"/>
    </source>
</evidence>
<dbReference type="InterPro" id="IPR001214">
    <property type="entry name" value="SET_dom"/>
</dbReference>
<dbReference type="Gene3D" id="2.170.270.10">
    <property type="entry name" value="SET domain"/>
    <property type="match status" value="1"/>
</dbReference>
<dbReference type="Pfam" id="PF00856">
    <property type="entry name" value="SET"/>
    <property type="match status" value="1"/>
</dbReference>
<dbReference type="AlphaFoldDB" id="A0AAV2QDU8"/>
<name>A0AAV2QDU8_MEGNR</name>
<evidence type="ECO:0000259" key="4">
    <source>
        <dbReference type="PROSITE" id="PS50280"/>
    </source>
</evidence>
<dbReference type="PANTHER" id="PTHR46165">
    <property type="entry name" value="SET AND MYND DOMAIN-CONTAINING PROTEIN 4"/>
    <property type="match status" value="1"/>
</dbReference>
<dbReference type="PANTHER" id="PTHR46165:SF2">
    <property type="entry name" value="SET AND MYND DOMAIN-CONTAINING PROTEIN 4"/>
    <property type="match status" value="1"/>
</dbReference>
<feature type="non-terminal residue" evidence="5">
    <location>
        <position position="267"/>
    </location>
</feature>
<sequence>KRNTYELYQYCCWAYIIAELLVKNNKFFVNEFGESLASSEADIIFLGSVVLKHILGISANSIGLEELQVNISNPQQDSFKHQKIGSGLFPVFSLFNHSCNPSTQFFTYGNMGIFRAIRMIPAGSEVSFSYGMSYFHKNVTERISNLQSYYHFTCTCEACENDWKVINSDNNIYELPKLHYTPPSFQTKMVDIEVLPFGAHYREMIEIRLKELVKRFYDSMDNLHHQTVDLGSCVDTLIEVIDFFDRFVILPDITYVRAQAHLVKYYK</sequence>
<proteinExistence type="predicted"/>